<evidence type="ECO:0008006" key="3">
    <source>
        <dbReference type="Google" id="ProtNLM"/>
    </source>
</evidence>
<dbReference type="KEGG" id="bpor:BPO_2327"/>
<keyword evidence="2" id="KW-1185">Reference proteome</keyword>
<dbReference type="AlphaFoldDB" id="A0AAU0F2I7"/>
<name>A0AAU0F2I7_9FLAO</name>
<evidence type="ECO:0000313" key="2">
    <source>
        <dbReference type="Proteomes" id="UP001432059"/>
    </source>
</evidence>
<sequence>MSKDLLQQIATIVRLNDEADNVKEMDRRVTVFMKELEEVGKELEISPMEAFFLTGIIVLTINENRKNILFRDVTEELRVSNMEAISYYKSIDALVQKGLITRIIHNEESIEEIYYNSEISVIPYFNEEYKLTKKAIDKIIK</sequence>
<gene>
    <name evidence="1" type="ORF">BPO_2327</name>
</gene>
<proteinExistence type="predicted"/>
<dbReference type="Proteomes" id="UP001432059">
    <property type="component" value="Chromosome"/>
</dbReference>
<organism evidence="1 2">
    <name type="scientific">Bergeyella porcorum</name>
    <dbReference type="NCBI Taxonomy" id="1735111"/>
    <lineage>
        <taxon>Bacteria</taxon>
        <taxon>Pseudomonadati</taxon>
        <taxon>Bacteroidota</taxon>
        <taxon>Flavobacteriia</taxon>
        <taxon>Flavobacteriales</taxon>
        <taxon>Weeksellaceae</taxon>
        <taxon>Bergeyella</taxon>
    </lineage>
</organism>
<dbReference type="EMBL" id="CP136426">
    <property type="protein sequence ID" value="WOC52974.1"/>
    <property type="molecule type" value="Genomic_DNA"/>
</dbReference>
<protein>
    <recommendedName>
        <fullName evidence="3">MarR family transcriptional regulator</fullName>
    </recommendedName>
</protein>
<accession>A0AAU0F2I7</accession>
<reference evidence="1" key="1">
    <citation type="submission" date="2023-10" db="EMBL/GenBank/DDBJ databases">
        <title>Characterization and whole genome sequencing of a novel strain of Bergeyella porcorum QD2021 isolated from pig.</title>
        <authorList>
            <person name="Liu G."/>
            <person name="Chen C."/>
            <person name="Han X."/>
        </authorList>
    </citation>
    <scope>NUCLEOTIDE SEQUENCE</scope>
    <source>
        <strain evidence="1">QD2021</strain>
    </source>
</reference>
<evidence type="ECO:0000313" key="1">
    <source>
        <dbReference type="EMBL" id="WOC52974.1"/>
    </source>
</evidence>